<dbReference type="EMBL" id="GBXM01070554">
    <property type="protein sequence ID" value="JAH38023.1"/>
    <property type="molecule type" value="Transcribed_RNA"/>
</dbReference>
<organism evidence="1">
    <name type="scientific">Anguilla anguilla</name>
    <name type="common">European freshwater eel</name>
    <name type="synonym">Muraena anguilla</name>
    <dbReference type="NCBI Taxonomy" id="7936"/>
    <lineage>
        <taxon>Eukaryota</taxon>
        <taxon>Metazoa</taxon>
        <taxon>Chordata</taxon>
        <taxon>Craniata</taxon>
        <taxon>Vertebrata</taxon>
        <taxon>Euteleostomi</taxon>
        <taxon>Actinopterygii</taxon>
        <taxon>Neopterygii</taxon>
        <taxon>Teleostei</taxon>
        <taxon>Anguilliformes</taxon>
        <taxon>Anguillidae</taxon>
        <taxon>Anguilla</taxon>
    </lineage>
</organism>
<accession>A0A0E9SBX2</accession>
<name>A0A0E9SBX2_ANGAN</name>
<evidence type="ECO:0000313" key="1">
    <source>
        <dbReference type="EMBL" id="JAH38023.1"/>
    </source>
</evidence>
<reference evidence="1" key="2">
    <citation type="journal article" date="2015" name="Fish Shellfish Immunol.">
        <title>Early steps in the European eel (Anguilla anguilla)-Vibrio vulnificus interaction in the gills: Role of the RtxA13 toxin.</title>
        <authorList>
            <person name="Callol A."/>
            <person name="Pajuelo D."/>
            <person name="Ebbesson L."/>
            <person name="Teles M."/>
            <person name="MacKenzie S."/>
            <person name="Amaro C."/>
        </authorList>
    </citation>
    <scope>NUCLEOTIDE SEQUENCE</scope>
</reference>
<reference evidence="1" key="1">
    <citation type="submission" date="2014-11" db="EMBL/GenBank/DDBJ databases">
        <authorList>
            <person name="Amaro Gonzalez C."/>
        </authorList>
    </citation>
    <scope>NUCLEOTIDE SEQUENCE</scope>
</reference>
<dbReference type="AlphaFoldDB" id="A0A0E9SBX2"/>
<protein>
    <submittedName>
        <fullName evidence="1">Uncharacterized protein</fullName>
    </submittedName>
</protein>
<sequence>MTYSAQEPASHSTFPSSYCRWLIAPMRFFQLYRRSLSFSRQSRRVLFQQGESETPESL</sequence>
<proteinExistence type="predicted"/>